<keyword evidence="4" id="KW-1185">Reference proteome</keyword>
<dbReference type="AlphaFoldDB" id="A0A553PP24"/>
<feature type="compositionally biased region" description="Pro residues" evidence="1">
    <location>
        <begin position="543"/>
        <end position="560"/>
    </location>
</feature>
<feature type="region of interest" description="Disordered" evidence="1">
    <location>
        <begin position="172"/>
        <end position="194"/>
    </location>
</feature>
<feature type="compositionally biased region" description="Acidic residues" evidence="1">
    <location>
        <begin position="618"/>
        <end position="633"/>
    </location>
</feature>
<feature type="compositionally biased region" description="Basic and acidic residues" evidence="1">
    <location>
        <begin position="769"/>
        <end position="790"/>
    </location>
</feature>
<organism evidence="3 4">
    <name type="scientific">Tigriopus californicus</name>
    <name type="common">Marine copepod</name>
    <dbReference type="NCBI Taxonomy" id="6832"/>
    <lineage>
        <taxon>Eukaryota</taxon>
        <taxon>Metazoa</taxon>
        <taxon>Ecdysozoa</taxon>
        <taxon>Arthropoda</taxon>
        <taxon>Crustacea</taxon>
        <taxon>Multicrustacea</taxon>
        <taxon>Hexanauplia</taxon>
        <taxon>Copepoda</taxon>
        <taxon>Harpacticoida</taxon>
        <taxon>Harpacticidae</taxon>
        <taxon>Tigriopus</taxon>
    </lineage>
</organism>
<feature type="compositionally biased region" description="Polar residues" evidence="1">
    <location>
        <begin position="172"/>
        <end position="188"/>
    </location>
</feature>
<feature type="compositionally biased region" description="Basic and acidic residues" evidence="1">
    <location>
        <begin position="697"/>
        <end position="711"/>
    </location>
</feature>
<feature type="compositionally biased region" description="Acidic residues" evidence="1">
    <location>
        <begin position="791"/>
        <end position="802"/>
    </location>
</feature>
<feature type="region of interest" description="Disordered" evidence="1">
    <location>
        <begin position="297"/>
        <end position="319"/>
    </location>
</feature>
<feature type="compositionally biased region" description="Basic and acidic residues" evidence="1">
    <location>
        <begin position="634"/>
        <end position="688"/>
    </location>
</feature>
<feature type="compositionally biased region" description="Basic residues" evidence="1">
    <location>
        <begin position="308"/>
        <end position="319"/>
    </location>
</feature>
<feature type="compositionally biased region" description="Basic residues" evidence="1">
    <location>
        <begin position="119"/>
        <end position="135"/>
    </location>
</feature>
<evidence type="ECO:0000256" key="2">
    <source>
        <dbReference type="SAM" id="SignalP"/>
    </source>
</evidence>
<feature type="compositionally biased region" description="Basic residues" evidence="1">
    <location>
        <begin position="508"/>
        <end position="518"/>
    </location>
</feature>
<gene>
    <name evidence="3" type="ORF">TCAL_06011</name>
</gene>
<dbReference type="STRING" id="6832.A0A553PP24"/>
<feature type="compositionally biased region" description="Basic residues" evidence="1">
    <location>
        <begin position="460"/>
        <end position="470"/>
    </location>
</feature>
<feature type="compositionally biased region" description="Basic and acidic residues" evidence="1">
    <location>
        <begin position="854"/>
        <end position="863"/>
    </location>
</feature>
<feature type="chain" id="PRO_5021818530" evidence="2">
    <location>
        <begin position="24"/>
        <end position="887"/>
    </location>
</feature>
<evidence type="ECO:0000313" key="4">
    <source>
        <dbReference type="Proteomes" id="UP000318571"/>
    </source>
</evidence>
<sequence length="887" mass="102886">MVLSATIILSTLVVWSDLQEAEGSIVQSNWDQIQSGSDPFTLALTGNASKHFDNEINHNESEGEDQIVSESKLVPSWEKTFDVGDSASLTGSEIANGSQEDIGDLQESASTYQKTHLLQPRRKRRRKSNKAQWKRNFQRSKPQQLFNGNPNRPYYQQLKKKKKIDKHVNDFPNWNTFQPHRPKTTSLFPATKAPNPMNFRLNTIESEDDLPSNGRGFNTKVLNKVTAFLNSSENETDSAPPIDRESYSLPIVHAALYDHNPWKPYTQAPRVRTIAKESNYYYDARLVPVDEISDLDLKPTPSKLAGRQQRRSFRSRSKKKPYKALVQVYKSTNRGYPGPVESTTDYNFDVFPTHQQLNDDDYYFDNFVKEFADEFPEKEAATTPVPPVTSKDVIQSRYEESILIPDDHVKDIYEDYFYVDDPDYAQPEPKRPPPPPTTSPSRPHTHGPYRALRQTGYPVRYRKQAPHPRRPPVTQTGYPEYDQYQPNIPITPIPNYRFPKSEFNKYFPNKRPKSKGPRANKLPPRGYLKQKFVRPPVVHVAPPTAPPPRPPFSQPPPYNTPGPYYDVTQIPAEPISYESDDDEYYQRRPRPQAPGPNEYQRLQKAYMQLLAQNNKPEEEPEPVQEDVAEYDQEEQAHPRPAYQEERPDYYEDDDRRQREIPQYEDSRDRELVPPEYEDISHYDDKSPEDIFEYGAQTDERNRGLQDPREYVQRNTAHSFDAGWDEFFNGHRDNIDDDIGSISQSNENYGAPEGGSSQEQAPNQEENQPEGEHEDREHAPYDPRDYRGRDREEEETIDDEIGDDKEKKRRKWKAPSYDGEDRDKPADGSDDNVQDLRPNRYREVAPDEFDYQMPSHEELQENYKTETSSSEVDPVAVPWSPQKVKISK</sequence>
<comment type="caution">
    <text evidence="3">The sequence shown here is derived from an EMBL/GenBank/DDBJ whole genome shotgun (WGS) entry which is preliminary data.</text>
</comment>
<name>A0A553PP24_TIGCA</name>
<reference evidence="3 4" key="1">
    <citation type="journal article" date="2018" name="Nat. Ecol. Evol.">
        <title>Genomic signatures of mitonuclear coevolution across populations of Tigriopus californicus.</title>
        <authorList>
            <person name="Barreto F.S."/>
            <person name="Watson E.T."/>
            <person name="Lima T.G."/>
            <person name="Willett C.S."/>
            <person name="Edmands S."/>
            <person name="Li W."/>
            <person name="Burton R.S."/>
        </authorList>
    </citation>
    <scope>NUCLEOTIDE SEQUENCE [LARGE SCALE GENOMIC DNA]</scope>
    <source>
        <strain evidence="3 4">San Diego</strain>
    </source>
</reference>
<protein>
    <submittedName>
        <fullName evidence="3">Uncharacterized protein</fullName>
    </submittedName>
</protein>
<feature type="region of interest" description="Disordered" evidence="1">
    <location>
        <begin position="421"/>
        <end position="887"/>
    </location>
</feature>
<dbReference type="EMBL" id="VCGU01000002">
    <property type="protein sequence ID" value="TRY79420.1"/>
    <property type="molecule type" value="Genomic_DNA"/>
</dbReference>
<feature type="signal peptide" evidence="2">
    <location>
        <begin position="1"/>
        <end position="23"/>
    </location>
</feature>
<accession>A0A553PP24</accession>
<proteinExistence type="predicted"/>
<feature type="region of interest" description="Disordered" evidence="1">
    <location>
        <begin position="114"/>
        <end position="135"/>
    </location>
</feature>
<evidence type="ECO:0000313" key="3">
    <source>
        <dbReference type="EMBL" id="TRY79420.1"/>
    </source>
</evidence>
<feature type="compositionally biased region" description="Low complexity" evidence="1">
    <location>
        <begin position="439"/>
        <end position="448"/>
    </location>
</feature>
<feature type="compositionally biased region" description="Low complexity" evidence="1">
    <location>
        <begin position="533"/>
        <end position="542"/>
    </location>
</feature>
<evidence type="ECO:0000256" key="1">
    <source>
        <dbReference type="SAM" id="MobiDB-lite"/>
    </source>
</evidence>
<dbReference type="Proteomes" id="UP000318571">
    <property type="component" value="Chromosome 6"/>
</dbReference>
<keyword evidence="2" id="KW-0732">Signal</keyword>